<evidence type="ECO:0000313" key="2">
    <source>
        <dbReference type="Proteomes" id="UP001149165"/>
    </source>
</evidence>
<reference evidence="1" key="2">
    <citation type="journal article" date="2023" name="IMA Fungus">
        <title>Comparative genomic study of the Penicillium genus elucidates a diverse pangenome and 15 lateral gene transfer events.</title>
        <authorList>
            <person name="Petersen C."/>
            <person name="Sorensen T."/>
            <person name="Nielsen M.R."/>
            <person name="Sondergaard T.E."/>
            <person name="Sorensen J.L."/>
            <person name="Fitzpatrick D.A."/>
            <person name="Frisvad J.C."/>
            <person name="Nielsen K.L."/>
        </authorList>
    </citation>
    <scope>NUCLEOTIDE SEQUENCE</scope>
    <source>
        <strain evidence="1">IBT 30069</strain>
    </source>
</reference>
<accession>A0A9W9EKU5</accession>
<reference evidence="1" key="1">
    <citation type="submission" date="2022-11" db="EMBL/GenBank/DDBJ databases">
        <authorList>
            <person name="Petersen C."/>
        </authorList>
    </citation>
    <scope>NUCLEOTIDE SEQUENCE</scope>
    <source>
        <strain evidence="1">IBT 30069</strain>
    </source>
</reference>
<dbReference type="Proteomes" id="UP001149165">
    <property type="component" value="Unassembled WGS sequence"/>
</dbReference>
<gene>
    <name evidence="1" type="ORF">N7456_012973</name>
</gene>
<sequence>MVLSKGELARCMRMLLKGGLLGDYVGKAVMGSTFKQNEKSITFIAGLVDLETEAIGERHLISLNKADGALVSMTHVTSTEEEMKTILSEASLEVPMCREIIQLDKGSYGVSYKVSFQDSAKQVIVQLRYHGDVDSMNNLAEYLSENLSAVLPVLRAYRTTLRVSSVHIGPASAN</sequence>
<dbReference type="OrthoDB" id="10003767at2759"/>
<proteinExistence type="predicted"/>
<evidence type="ECO:0000313" key="1">
    <source>
        <dbReference type="EMBL" id="KAJ5083546.1"/>
    </source>
</evidence>
<organism evidence="1 2">
    <name type="scientific">Penicillium angulare</name>
    <dbReference type="NCBI Taxonomy" id="116970"/>
    <lineage>
        <taxon>Eukaryota</taxon>
        <taxon>Fungi</taxon>
        <taxon>Dikarya</taxon>
        <taxon>Ascomycota</taxon>
        <taxon>Pezizomycotina</taxon>
        <taxon>Eurotiomycetes</taxon>
        <taxon>Eurotiomycetidae</taxon>
        <taxon>Eurotiales</taxon>
        <taxon>Aspergillaceae</taxon>
        <taxon>Penicillium</taxon>
    </lineage>
</organism>
<comment type="caution">
    <text evidence="1">The sequence shown here is derived from an EMBL/GenBank/DDBJ whole genome shotgun (WGS) entry which is preliminary data.</text>
</comment>
<dbReference type="EMBL" id="JAPQKH010000008">
    <property type="protein sequence ID" value="KAJ5083546.1"/>
    <property type="molecule type" value="Genomic_DNA"/>
</dbReference>
<protein>
    <submittedName>
        <fullName evidence="1">Uncharacterized protein</fullName>
    </submittedName>
</protein>
<name>A0A9W9EKU5_9EURO</name>
<dbReference type="AlphaFoldDB" id="A0A9W9EKU5"/>
<keyword evidence="2" id="KW-1185">Reference proteome</keyword>